<dbReference type="InterPro" id="IPR015943">
    <property type="entry name" value="WD40/YVTN_repeat-like_dom_sf"/>
</dbReference>
<dbReference type="InterPro" id="IPR011110">
    <property type="entry name" value="Reg_prop"/>
</dbReference>
<sequence length="761" mass="80109">MLVAGSGSMNQSMCKRLLLLGWLWLLLSAGVYAQIGNWRSHVSYRSAQSVALAGQYVYAATANGLFAYDKTTGETITLTRQDGLSDVGVSRLLYLPDQSRLLIAYRTGTIDLLSLTTTGEPGSIQTISTIATATSLPDARGINFINRVDNLAYLSTDFGLVVLNLTTNDIRDTYFSRRSNGAQLPIYQTAVVGDSLYALTAPVSATATVPQAIRAVRLASGTNLADPANWRIIGNPPGSPNTLVTRQGRVSTTVNGQGIYDRSGGGWILTQSASTTLVRQFSSTSSADAGTIVVTGQSVTASTIGTVSSPLLADPREVVLDGTSLWIADGQSGLLLVSGGAVRALAPAGPDRDTFSTLYAYADRLVALPNGPQNATALSASQTPASQLQVSANQWQSLSAQGVGQGFSAAAYLSATQTLYLGGFGTGLWQQTADQPTLVNIPLPVAVGEYITSLAADALGNLWIATGGSLARTATLHVRRPDGTFTSFPAVTTQDIQQLVPDDGGYIWMRLSVGSGLLVFDPQTNRLRPLTTVINGGGLLTNSVRTLAKDRLGAIWVGTDLGPTVFDNLSDPFVRAINARPPYSNRIRLLINELITAIVVDGGNRKWLSTRTGVYRVSPDGSQLLETLTDDTSPLPLRSISALAVEPQSGRLFIQTTNGLVSYQTTATDPADALGSPTIFPNPVRPDFTGSVGITGLTDNATVKILDAGGQLVYETRSQGGTAAWNLLDYRGRSVQTGVYLVVVVTATGTEGVAGKLAVVR</sequence>
<evidence type="ECO:0000313" key="2">
    <source>
        <dbReference type="EMBL" id="PRY36526.1"/>
    </source>
</evidence>
<keyword evidence="3" id="KW-1185">Reference proteome</keyword>
<dbReference type="SUPFAM" id="SSF82171">
    <property type="entry name" value="DPP6 N-terminal domain-like"/>
    <property type="match status" value="1"/>
</dbReference>
<dbReference type="InterPro" id="IPR048954">
    <property type="entry name" value="PorZ_N"/>
</dbReference>
<comment type="caution">
    <text evidence="2">The sequence shown here is derived from an EMBL/GenBank/DDBJ whole genome shotgun (WGS) entry which is preliminary data.</text>
</comment>
<accession>A0A2T0SSZ6</accession>
<dbReference type="Gene3D" id="2.130.10.10">
    <property type="entry name" value="YVTN repeat-like/Quinoprotein amine dehydrogenase"/>
    <property type="match status" value="2"/>
</dbReference>
<dbReference type="Pfam" id="PF07494">
    <property type="entry name" value="Reg_prop"/>
    <property type="match status" value="1"/>
</dbReference>
<gene>
    <name evidence="2" type="ORF">CLV58_112117</name>
</gene>
<dbReference type="Proteomes" id="UP000238375">
    <property type="component" value="Unassembled WGS sequence"/>
</dbReference>
<dbReference type="Pfam" id="PF21544">
    <property type="entry name" value="PorZ_N_b_propeller"/>
    <property type="match status" value="1"/>
</dbReference>
<evidence type="ECO:0000313" key="3">
    <source>
        <dbReference type="Proteomes" id="UP000238375"/>
    </source>
</evidence>
<organism evidence="2 3">
    <name type="scientific">Spirosoma oryzae</name>
    <dbReference type="NCBI Taxonomy" id="1469603"/>
    <lineage>
        <taxon>Bacteria</taxon>
        <taxon>Pseudomonadati</taxon>
        <taxon>Bacteroidota</taxon>
        <taxon>Cytophagia</taxon>
        <taxon>Cytophagales</taxon>
        <taxon>Cytophagaceae</taxon>
        <taxon>Spirosoma</taxon>
    </lineage>
</organism>
<feature type="domain" description="PorZ N-terminal beta-propeller" evidence="1">
    <location>
        <begin position="57"/>
        <end position="231"/>
    </location>
</feature>
<dbReference type="OrthoDB" id="9807410at2"/>
<proteinExistence type="predicted"/>
<evidence type="ECO:0000259" key="1">
    <source>
        <dbReference type="Pfam" id="PF21544"/>
    </source>
</evidence>
<name>A0A2T0SSZ6_9BACT</name>
<protein>
    <submittedName>
        <fullName evidence="2">Putative secreted protein (Por secretion system target)</fullName>
    </submittedName>
</protein>
<dbReference type="SUPFAM" id="SSF101898">
    <property type="entry name" value="NHL repeat"/>
    <property type="match status" value="1"/>
</dbReference>
<dbReference type="InterPro" id="IPR026444">
    <property type="entry name" value="Secre_tail"/>
</dbReference>
<dbReference type="EMBL" id="PVTE01000012">
    <property type="protein sequence ID" value="PRY36526.1"/>
    <property type="molecule type" value="Genomic_DNA"/>
</dbReference>
<reference evidence="2 3" key="1">
    <citation type="submission" date="2018-03" db="EMBL/GenBank/DDBJ databases">
        <title>Genomic Encyclopedia of Archaeal and Bacterial Type Strains, Phase II (KMG-II): from individual species to whole genera.</title>
        <authorList>
            <person name="Goeker M."/>
        </authorList>
    </citation>
    <scope>NUCLEOTIDE SEQUENCE [LARGE SCALE GENOMIC DNA]</scope>
    <source>
        <strain evidence="2 3">DSM 28354</strain>
    </source>
</reference>
<dbReference type="AlphaFoldDB" id="A0A2T0SSZ6"/>
<dbReference type="NCBIfam" id="TIGR04183">
    <property type="entry name" value="Por_Secre_tail"/>
    <property type="match status" value="1"/>
</dbReference>